<accession>A0A918ATT6</accession>
<dbReference type="Pfam" id="PF06259">
    <property type="entry name" value="Abhydrolase_8"/>
    <property type="match status" value="1"/>
</dbReference>
<evidence type="ECO:0000313" key="2">
    <source>
        <dbReference type="EMBL" id="GGP83449.1"/>
    </source>
</evidence>
<keyword evidence="3" id="KW-1185">Reference proteome</keyword>
<reference evidence="2" key="1">
    <citation type="journal article" date="2014" name="Int. J. Syst. Evol. Microbiol.">
        <title>Complete genome sequence of Corynebacterium casei LMG S-19264T (=DSM 44701T), isolated from a smear-ripened cheese.</title>
        <authorList>
            <consortium name="US DOE Joint Genome Institute (JGI-PGF)"/>
            <person name="Walter F."/>
            <person name="Albersmeier A."/>
            <person name="Kalinowski J."/>
            <person name="Ruckert C."/>
        </authorList>
    </citation>
    <scope>NUCLEOTIDE SEQUENCE</scope>
    <source>
        <strain evidence="2">JCM 3313</strain>
    </source>
</reference>
<name>A0A918ATT6_9PSEU</name>
<protein>
    <recommendedName>
        <fullName evidence="1">DUF1023 domain-containing protein</fullName>
    </recommendedName>
</protein>
<evidence type="ECO:0000259" key="1">
    <source>
        <dbReference type="Pfam" id="PF06259"/>
    </source>
</evidence>
<comment type="caution">
    <text evidence="2">The sequence shown here is derived from an EMBL/GenBank/DDBJ whole genome shotgun (WGS) entry which is preliminary data.</text>
</comment>
<gene>
    <name evidence="2" type="ORF">GCM10010185_66800</name>
</gene>
<feature type="domain" description="DUF1023" evidence="1">
    <location>
        <begin position="21"/>
        <end position="177"/>
    </location>
</feature>
<organism evidence="2 3">
    <name type="scientific">Saccharothrix coeruleofusca</name>
    <dbReference type="NCBI Taxonomy" id="33919"/>
    <lineage>
        <taxon>Bacteria</taxon>
        <taxon>Bacillati</taxon>
        <taxon>Actinomycetota</taxon>
        <taxon>Actinomycetes</taxon>
        <taxon>Pseudonocardiales</taxon>
        <taxon>Pseudonocardiaceae</taxon>
        <taxon>Saccharothrix</taxon>
    </lineage>
</organism>
<dbReference type="RefSeq" id="WP_189227339.1">
    <property type="nucleotide sequence ID" value="NZ_BMRG01000024.1"/>
</dbReference>
<evidence type="ECO:0000313" key="3">
    <source>
        <dbReference type="Proteomes" id="UP000639606"/>
    </source>
</evidence>
<dbReference type="EMBL" id="BMRG01000024">
    <property type="protein sequence ID" value="GGP83449.1"/>
    <property type="molecule type" value="Genomic_DNA"/>
</dbReference>
<sequence length="229" mass="24083">MVKRVVAVAALLVAVTPGGDPEPVERVAVHGDLEHARHVAVVVPGSDVDERRFDATVGEMARAVHAQAGRDDLAVVAWLGYRTPSGVGVDAASGRLARAGARSLARFVRDLPGEVHLLCHSYGSVVCGLAARGLDVADIAFTGSPGVRAGSVAELGTTARVWAARGEDDWTRWVPNVRFGDLGHGRDPVDPAFGARVFDTGTARGHDEYYRPGTASLRALARIAVGERP</sequence>
<proteinExistence type="predicted"/>
<dbReference type="Proteomes" id="UP000639606">
    <property type="component" value="Unassembled WGS sequence"/>
</dbReference>
<dbReference type="InterPro" id="IPR010427">
    <property type="entry name" value="DUF1023"/>
</dbReference>
<reference evidence="2" key="2">
    <citation type="submission" date="2020-09" db="EMBL/GenBank/DDBJ databases">
        <authorList>
            <person name="Sun Q."/>
            <person name="Ohkuma M."/>
        </authorList>
    </citation>
    <scope>NUCLEOTIDE SEQUENCE</scope>
    <source>
        <strain evidence="2">JCM 3313</strain>
    </source>
</reference>
<dbReference type="AlphaFoldDB" id="A0A918ATT6"/>